<dbReference type="InterPro" id="IPR036388">
    <property type="entry name" value="WH-like_DNA-bd_sf"/>
</dbReference>
<evidence type="ECO:0000256" key="4">
    <source>
        <dbReference type="PIRSR" id="PIRSR005739-1"/>
    </source>
</evidence>
<dbReference type="EMBL" id="ML991783">
    <property type="protein sequence ID" value="KAF2236733.1"/>
    <property type="molecule type" value="Genomic_DNA"/>
</dbReference>
<dbReference type="OrthoDB" id="2410195at2759"/>
<keyword evidence="2 7" id="KW-0808">Transferase</keyword>
<dbReference type="InterPro" id="IPR001077">
    <property type="entry name" value="COMT_C"/>
</dbReference>
<evidence type="ECO:0000313" key="8">
    <source>
        <dbReference type="Proteomes" id="UP000800092"/>
    </source>
</evidence>
<dbReference type="Gene3D" id="3.40.50.150">
    <property type="entry name" value="Vaccinia Virus protein VP39"/>
    <property type="match status" value="1"/>
</dbReference>
<dbReference type="PROSITE" id="PS51683">
    <property type="entry name" value="SAM_OMT_II"/>
    <property type="match status" value="1"/>
</dbReference>
<dbReference type="InterPro" id="IPR016461">
    <property type="entry name" value="COMT-like"/>
</dbReference>
<evidence type="ECO:0000256" key="2">
    <source>
        <dbReference type="ARBA" id="ARBA00022679"/>
    </source>
</evidence>
<keyword evidence="3" id="KW-0949">S-adenosyl-L-methionine</keyword>
<name>A0A6A6HGR1_VIRVR</name>
<evidence type="ECO:0000259" key="5">
    <source>
        <dbReference type="Pfam" id="PF00891"/>
    </source>
</evidence>
<organism evidence="7 8">
    <name type="scientific">Viridothelium virens</name>
    <name type="common">Speckled blister lichen</name>
    <name type="synonym">Trypethelium virens</name>
    <dbReference type="NCBI Taxonomy" id="1048519"/>
    <lineage>
        <taxon>Eukaryota</taxon>
        <taxon>Fungi</taxon>
        <taxon>Dikarya</taxon>
        <taxon>Ascomycota</taxon>
        <taxon>Pezizomycotina</taxon>
        <taxon>Dothideomycetes</taxon>
        <taxon>Dothideomycetes incertae sedis</taxon>
        <taxon>Trypetheliales</taxon>
        <taxon>Trypetheliaceae</taxon>
        <taxon>Viridothelium</taxon>
    </lineage>
</organism>
<dbReference type="InterPro" id="IPR036390">
    <property type="entry name" value="WH_DNA-bd_sf"/>
</dbReference>
<accession>A0A6A6HGR1</accession>
<dbReference type="AlphaFoldDB" id="A0A6A6HGR1"/>
<gene>
    <name evidence="7" type="ORF">EV356DRAFT_49710</name>
</gene>
<reference evidence="7" key="1">
    <citation type="journal article" date="2020" name="Stud. Mycol.">
        <title>101 Dothideomycetes genomes: a test case for predicting lifestyles and emergence of pathogens.</title>
        <authorList>
            <person name="Haridas S."/>
            <person name="Albert R."/>
            <person name="Binder M."/>
            <person name="Bloem J."/>
            <person name="Labutti K."/>
            <person name="Salamov A."/>
            <person name="Andreopoulos B."/>
            <person name="Baker S."/>
            <person name="Barry K."/>
            <person name="Bills G."/>
            <person name="Bluhm B."/>
            <person name="Cannon C."/>
            <person name="Castanera R."/>
            <person name="Culley D."/>
            <person name="Daum C."/>
            <person name="Ezra D."/>
            <person name="Gonzalez J."/>
            <person name="Henrissat B."/>
            <person name="Kuo A."/>
            <person name="Liang C."/>
            <person name="Lipzen A."/>
            <person name="Lutzoni F."/>
            <person name="Magnuson J."/>
            <person name="Mondo S."/>
            <person name="Nolan M."/>
            <person name="Ohm R."/>
            <person name="Pangilinan J."/>
            <person name="Park H.-J."/>
            <person name="Ramirez L."/>
            <person name="Alfaro M."/>
            <person name="Sun H."/>
            <person name="Tritt A."/>
            <person name="Yoshinaga Y."/>
            <person name="Zwiers L.-H."/>
            <person name="Turgeon B."/>
            <person name="Goodwin S."/>
            <person name="Spatafora J."/>
            <person name="Crous P."/>
            <person name="Grigoriev I."/>
        </authorList>
    </citation>
    <scope>NUCLEOTIDE SEQUENCE</scope>
    <source>
        <strain evidence="7">Tuck. ex Michener</strain>
    </source>
</reference>
<evidence type="ECO:0000313" key="7">
    <source>
        <dbReference type="EMBL" id="KAF2236733.1"/>
    </source>
</evidence>
<dbReference type="SUPFAM" id="SSF53335">
    <property type="entry name" value="S-adenosyl-L-methionine-dependent methyltransferases"/>
    <property type="match status" value="1"/>
</dbReference>
<feature type="active site" description="Proton acceptor" evidence="4">
    <location>
        <position position="302"/>
    </location>
</feature>
<evidence type="ECO:0000256" key="1">
    <source>
        <dbReference type="ARBA" id="ARBA00022603"/>
    </source>
</evidence>
<dbReference type="Gene3D" id="1.10.10.10">
    <property type="entry name" value="Winged helix-like DNA-binding domain superfamily/Winged helix DNA-binding domain"/>
    <property type="match status" value="1"/>
</dbReference>
<dbReference type="GO" id="GO:0008171">
    <property type="term" value="F:O-methyltransferase activity"/>
    <property type="evidence" value="ECO:0007669"/>
    <property type="project" value="InterPro"/>
</dbReference>
<dbReference type="GO" id="GO:0032259">
    <property type="term" value="P:methylation"/>
    <property type="evidence" value="ECO:0007669"/>
    <property type="project" value="UniProtKB-KW"/>
</dbReference>
<keyword evidence="8" id="KW-1185">Reference proteome</keyword>
<dbReference type="PANTHER" id="PTHR43712">
    <property type="entry name" value="PUTATIVE (AFU_ORTHOLOGUE AFUA_4G14580)-RELATED"/>
    <property type="match status" value="1"/>
</dbReference>
<evidence type="ECO:0000256" key="3">
    <source>
        <dbReference type="ARBA" id="ARBA00022691"/>
    </source>
</evidence>
<dbReference type="SUPFAM" id="SSF46785">
    <property type="entry name" value="Winged helix' DNA-binding domain"/>
    <property type="match status" value="1"/>
</dbReference>
<protein>
    <submittedName>
        <fullName evidence="7">S-adenosyl-L-methionine-dependent methyltransferase</fullName>
    </submittedName>
</protein>
<feature type="domain" description="O-methyltransferase dimerisation" evidence="6">
    <location>
        <begin position="66"/>
        <end position="117"/>
    </location>
</feature>
<evidence type="ECO:0000259" key="6">
    <source>
        <dbReference type="Pfam" id="PF08100"/>
    </source>
</evidence>
<proteinExistence type="predicted"/>
<dbReference type="InterPro" id="IPR029063">
    <property type="entry name" value="SAM-dependent_MTases_sf"/>
</dbReference>
<dbReference type="GO" id="GO:0046983">
    <property type="term" value="F:protein dimerization activity"/>
    <property type="evidence" value="ECO:0007669"/>
    <property type="project" value="InterPro"/>
</dbReference>
<dbReference type="PANTHER" id="PTHR43712:SF1">
    <property type="entry name" value="HYPOTHETICAL O-METHYLTRANSFERASE (EUROFUNG)-RELATED"/>
    <property type="match status" value="1"/>
</dbReference>
<dbReference type="InterPro" id="IPR012967">
    <property type="entry name" value="COMT_dimerisation"/>
</dbReference>
<dbReference type="PIRSF" id="PIRSF005739">
    <property type="entry name" value="O-mtase"/>
    <property type="match status" value="1"/>
</dbReference>
<keyword evidence="1 7" id="KW-0489">Methyltransferase</keyword>
<feature type="domain" description="O-methyltransferase C-terminal" evidence="5">
    <location>
        <begin position="230"/>
        <end position="372"/>
    </location>
</feature>
<dbReference type="Pfam" id="PF00891">
    <property type="entry name" value="Methyltransf_2"/>
    <property type="match status" value="1"/>
</dbReference>
<dbReference type="Pfam" id="PF08100">
    <property type="entry name" value="Dimerisation"/>
    <property type="match status" value="1"/>
</dbReference>
<sequence length="397" mass="44573">MDTGISIDSLIARLRSIQKEAPGDRYSRRRLYDATQAMAAELEDPIDSIYRIGFAPLQLAMAKLGSNLGLFELLQTSRVPLKTDVLAEKTGVDFVLLRRILRYLASVGMIEETETDTFGASKLTSNLTNPQAKASLGWFLDLCAPALNKIPDFLAATNYHNPSDGLNSAFHMGHDTTEHPFAFIMKHPYHLENMNKWMSFQREGCNQWLDRFDFKAEVCHGGDVVPEEPLFVDIGGGIGHQCRLFQERLPDISGIGRIILQDQSHVLEQALPLPNAQKMSYDFWTPQPVKGARAYYMRGILHDWGDAQCVEIIRQIIPAMSTNSVLLVDEMVLPEARAHWLATHMDLAMLGLAAAMERTKRHWESLLDAAGMRILGIHEYNKEFGDSILVAVPKVIK</sequence>
<dbReference type="Proteomes" id="UP000800092">
    <property type="component" value="Unassembled WGS sequence"/>
</dbReference>